<sequence length="42" mass="4948">MMLFLKNKNDKFGHWLSAFGEIYRESFLSVSSKGRIMLMYNG</sequence>
<proteinExistence type="predicted"/>
<evidence type="ECO:0000313" key="1">
    <source>
        <dbReference type="EMBL" id="EGG51097.1"/>
    </source>
</evidence>
<gene>
    <name evidence="1" type="ORF">HMPREF9442_02950</name>
</gene>
<keyword evidence="2" id="KW-1185">Reference proteome</keyword>
<accession>F3QXM9</accession>
<evidence type="ECO:0000313" key="2">
    <source>
        <dbReference type="Proteomes" id="UP000005546"/>
    </source>
</evidence>
<dbReference type="AlphaFoldDB" id="F3QXM9"/>
<name>F3QXM9_9BACT</name>
<reference evidence="1 2" key="1">
    <citation type="submission" date="2011-02" db="EMBL/GenBank/DDBJ databases">
        <authorList>
            <person name="Weinstock G."/>
            <person name="Sodergren E."/>
            <person name="Clifton S."/>
            <person name="Fulton L."/>
            <person name="Fulton B."/>
            <person name="Courtney L."/>
            <person name="Fronick C."/>
            <person name="Harrison M."/>
            <person name="Strong C."/>
            <person name="Farmer C."/>
            <person name="Delahaunty K."/>
            <person name="Markovic C."/>
            <person name="Hall O."/>
            <person name="Minx P."/>
            <person name="Tomlinson C."/>
            <person name="Mitreva M."/>
            <person name="Hou S."/>
            <person name="Chen J."/>
            <person name="Wollam A."/>
            <person name="Pepin K.H."/>
            <person name="Johnson M."/>
            <person name="Bhonagiri V."/>
            <person name="Zhang X."/>
            <person name="Suruliraj S."/>
            <person name="Warren W."/>
            <person name="Chinwalla A."/>
            <person name="Mardis E.R."/>
            <person name="Wilson R.K."/>
        </authorList>
    </citation>
    <scope>NUCLEOTIDE SEQUENCE [LARGE SCALE GENOMIC DNA]</scope>
    <source>
        <strain evidence="1 2">YIT 11841</strain>
    </source>
</reference>
<protein>
    <submittedName>
        <fullName evidence="1">Uncharacterized protein</fullName>
    </submittedName>
</protein>
<dbReference type="HOGENOM" id="CLU_3255379_0_0_10"/>
<organism evidence="1 2">
    <name type="scientific">Paraprevotella xylaniphila YIT 11841</name>
    <dbReference type="NCBI Taxonomy" id="762982"/>
    <lineage>
        <taxon>Bacteria</taxon>
        <taxon>Pseudomonadati</taxon>
        <taxon>Bacteroidota</taxon>
        <taxon>Bacteroidia</taxon>
        <taxon>Bacteroidales</taxon>
        <taxon>Prevotellaceae</taxon>
        <taxon>Paraprevotella</taxon>
    </lineage>
</organism>
<dbReference type="EMBL" id="AFBR01000087">
    <property type="protein sequence ID" value="EGG51097.1"/>
    <property type="molecule type" value="Genomic_DNA"/>
</dbReference>
<comment type="caution">
    <text evidence="1">The sequence shown here is derived from an EMBL/GenBank/DDBJ whole genome shotgun (WGS) entry which is preliminary data.</text>
</comment>
<dbReference type="Proteomes" id="UP000005546">
    <property type="component" value="Unassembled WGS sequence"/>
</dbReference>